<evidence type="ECO:0000256" key="1">
    <source>
        <dbReference type="SAM" id="MobiDB-lite"/>
    </source>
</evidence>
<organism evidence="2 3">
    <name type="scientific">Sphagnum jensenii</name>
    <dbReference type="NCBI Taxonomy" id="128206"/>
    <lineage>
        <taxon>Eukaryota</taxon>
        <taxon>Viridiplantae</taxon>
        <taxon>Streptophyta</taxon>
        <taxon>Embryophyta</taxon>
        <taxon>Bryophyta</taxon>
        <taxon>Sphagnophytina</taxon>
        <taxon>Sphagnopsida</taxon>
        <taxon>Sphagnales</taxon>
        <taxon>Sphagnaceae</taxon>
        <taxon>Sphagnum</taxon>
    </lineage>
</organism>
<protein>
    <submittedName>
        <fullName evidence="2">Uncharacterized protein</fullName>
    </submittedName>
</protein>
<proteinExistence type="predicted"/>
<evidence type="ECO:0000313" key="2">
    <source>
        <dbReference type="EMBL" id="CAK9266941.1"/>
    </source>
</evidence>
<feature type="region of interest" description="Disordered" evidence="1">
    <location>
        <begin position="14"/>
        <end position="43"/>
    </location>
</feature>
<dbReference type="EMBL" id="OZ020114">
    <property type="protein sequence ID" value="CAK9266941.1"/>
    <property type="molecule type" value="Genomic_DNA"/>
</dbReference>
<sequence length="97" mass="11099">MPNRCNRRQKIAVELLPTLTSPSSSPPSDSSKTCEKTTQSEQPRTYSFVSRYNIFSRLLRQNHRLQQQLFIVGLSPDSPPPLDPPTDHTKYRVKETA</sequence>
<feature type="compositionally biased region" description="Basic and acidic residues" evidence="1">
    <location>
        <begin position="85"/>
        <end position="97"/>
    </location>
</feature>
<feature type="compositionally biased region" description="Low complexity" evidence="1">
    <location>
        <begin position="15"/>
        <end position="31"/>
    </location>
</feature>
<feature type="region of interest" description="Disordered" evidence="1">
    <location>
        <begin position="73"/>
        <end position="97"/>
    </location>
</feature>
<evidence type="ECO:0000313" key="3">
    <source>
        <dbReference type="Proteomes" id="UP001497444"/>
    </source>
</evidence>
<name>A0ABP0WL88_9BRYO</name>
<gene>
    <name evidence="2" type="ORF">CSSPJE1EN1_LOCUS12419</name>
</gene>
<keyword evidence="3" id="KW-1185">Reference proteome</keyword>
<accession>A0ABP0WL88</accession>
<dbReference type="Proteomes" id="UP001497444">
    <property type="component" value="Chromosome 19"/>
</dbReference>
<reference evidence="2" key="1">
    <citation type="submission" date="2024-02" db="EMBL/GenBank/DDBJ databases">
        <authorList>
            <consortium name="ELIXIR-Norway"/>
            <consortium name="Elixir Norway"/>
        </authorList>
    </citation>
    <scope>NUCLEOTIDE SEQUENCE</scope>
</reference>